<keyword evidence="1" id="KW-0812">Transmembrane</keyword>
<accession>A0AAN8INR2</accession>
<feature type="non-terminal residue" evidence="2">
    <location>
        <position position="1"/>
    </location>
</feature>
<keyword evidence="3" id="KW-1185">Reference proteome</keyword>
<protein>
    <submittedName>
        <fullName evidence="2">Uncharacterized protein</fullName>
    </submittedName>
</protein>
<proteinExistence type="predicted"/>
<dbReference type="Proteomes" id="UP001331761">
    <property type="component" value="Unassembled WGS sequence"/>
</dbReference>
<evidence type="ECO:0000256" key="1">
    <source>
        <dbReference type="SAM" id="Phobius"/>
    </source>
</evidence>
<keyword evidence="1" id="KW-0472">Membrane</keyword>
<dbReference type="AlphaFoldDB" id="A0AAN8INR2"/>
<feature type="transmembrane region" description="Helical" evidence="1">
    <location>
        <begin position="6"/>
        <end position="26"/>
    </location>
</feature>
<evidence type="ECO:0000313" key="2">
    <source>
        <dbReference type="EMBL" id="KAK5976112.1"/>
    </source>
</evidence>
<organism evidence="2 3">
    <name type="scientific">Trichostrongylus colubriformis</name>
    <name type="common">Black scour worm</name>
    <dbReference type="NCBI Taxonomy" id="6319"/>
    <lineage>
        <taxon>Eukaryota</taxon>
        <taxon>Metazoa</taxon>
        <taxon>Ecdysozoa</taxon>
        <taxon>Nematoda</taxon>
        <taxon>Chromadorea</taxon>
        <taxon>Rhabditida</taxon>
        <taxon>Rhabditina</taxon>
        <taxon>Rhabditomorpha</taxon>
        <taxon>Strongyloidea</taxon>
        <taxon>Trichostrongylidae</taxon>
        <taxon>Trichostrongylus</taxon>
    </lineage>
</organism>
<reference evidence="2 3" key="1">
    <citation type="submission" date="2019-10" db="EMBL/GenBank/DDBJ databases">
        <title>Assembly and Annotation for the nematode Trichostrongylus colubriformis.</title>
        <authorList>
            <person name="Martin J."/>
        </authorList>
    </citation>
    <scope>NUCLEOTIDE SEQUENCE [LARGE SCALE GENOMIC DNA]</scope>
    <source>
        <strain evidence="2">G859</strain>
        <tissue evidence="2">Whole worm</tissue>
    </source>
</reference>
<keyword evidence="1" id="KW-1133">Transmembrane helix</keyword>
<comment type="caution">
    <text evidence="2">The sequence shown here is derived from an EMBL/GenBank/DDBJ whole genome shotgun (WGS) entry which is preliminary data.</text>
</comment>
<sequence>TYSSSVFTTSIALVVVFGVIHGLIILPTFLIHLPERLTNCCRGTRRDRATAGQAENKAVPNS</sequence>
<name>A0AAN8INR2_TRICO</name>
<dbReference type="EMBL" id="WIXE01012194">
    <property type="protein sequence ID" value="KAK5976112.1"/>
    <property type="molecule type" value="Genomic_DNA"/>
</dbReference>
<evidence type="ECO:0000313" key="3">
    <source>
        <dbReference type="Proteomes" id="UP001331761"/>
    </source>
</evidence>
<gene>
    <name evidence="2" type="ORF">GCK32_006835</name>
</gene>